<evidence type="ECO:0000313" key="2">
    <source>
        <dbReference type="Proteomes" id="UP001057452"/>
    </source>
</evidence>
<sequence length="58" mass="6645">PWRSLQALCAAAGLADSDGSWDILKVVLGEVWIKEFTDCVEAIDRFMLHFQRLFPHIK</sequence>
<evidence type="ECO:0000313" key="1">
    <source>
        <dbReference type="EMBL" id="KAI4824655.1"/>
    </source>
</evidence>
<keyword evidence="2" id="KW-1185">Reference proteome</keyword>
<accession>A0ACB9XDP7</accession>
<organism evidence="1 2">
    <name type="scientific">Chaenocephalus aceratus</name>
    <name type="common">Blackfin icefish</name>
    <name type="synonym">Chaenichthys aceratus</name>
    <dbReference type="NCBI Taxonomy" id="36190"/>
    <lineage>
        <taxon>Eukaryota</taxon>
        <taxon>Metazoa</taxon>
        <taxon>Chordata</taxon>
        <taxon>Craniata</taxon>
        <taxon>Vertebrata</taxon>
        <taxon>Euteleostomi</taxon>
        <taxon>Actinopterygii</taxon>
        <taxon>Neopterygii</taxon>
        <taxon>Teleostei</taxon>
        <taxon>Neoteleostei</taxon>
        <taxon>Acanthomorphata</taxon>
        <taxon>Eupercaria</taxon>
        <taxon>Perciformes</taxon>
        <taxon>Notothenioidei</taxon>
        <taxon>Channichthyidae</taxon>
        <taxon>Chaenocephalus</taxon>
    </lineage>
</organism>
<name>A0ACB9XDP7_CHAAC</name>
<reference evidence="1" key="1">
    <citation type="submission" date="2022-05" db="EMBL/GenBank/DDBJ databases">
        <title>Chromosome-level genome of Chaenocephalus aceratus.</title>
        <authorList>
            <person name="Park H."/>
        </authorList>
    </citation>
    <scope>NUCLEOTIDE SEQUENCE</scope>
    <source>
        <strain evidence="1">KU_202001</strain>
    </source>
</reference>
<dbReference type="EMBL" id="CM043791">
    <property type="protein sequence ID" value="KAI4824655.1"/>
    <property type="molecule type" value="Genomic_DNA"/>
</dbReference>
<comment type="caution">
    <text evidence="1">The sequence shown here is derived from an EMBL/GenBank/DDBJ whole genome shotgun (WGS) entry which is preliminary data.</text>
</comment>
<feature type="non-terminal residue" evidence="1">
    <location>
        <position position="58"/>
    </location>
</feature>
<protein>
    <submittedName>
        <fullName evidence="1">Uncharacterized protein</fullName>
    </submittedName>
</protein>
<gene>
    <name evidence="1" type="ORF">KUCAC02_013153</name>
</gene>
<dbReference type="Proteomes" id="UP001057452">
    <property type="component" value="Chromosome 7"/>
</dbReference>
<proteinExistence type="predicted"/>
<feature type="non-terminal residue" evidence="1">
    <location>
        <position position="1"/>
    </location>
</feature>